<feature type="non-terminal residue" evidence="1">
    <location>
        <position position="1"/>
    </location>
</feature>
<accession>A0A146K8T5</accession>
<dbReference type="EMBL" id="GDID01004272">
    <property type="protein sequence ID" value="JAP92334.1"/>
    <property type="molecule type" value="Transcribed_RNA"/>
</dbReference>
<dbReference type="SUPFAM" id="SSF48371">
    <property type="entry name" value="ARM repeat"/>
    <property type="match status" value="1"/>
</dbReference>
<name>A0A146K8T5_9EUKA</name>
<dbReference type="AlphaFoldDB" id="A0A146K8T5"/>
<dbReference type="InterPro" id="IPR016024">
    <property type="entry name" value="ARM-type_fold"/>
</dbReference>
<sequence>TNQFLYFRDIRNDPRPQNSDVFSAPYDTMFFEKFIKHLQTPQTEKCLEEAFRQFDAHCKLPLSTQQFFKDQRYILAFVEFFGNNKVWQHTMTKCFASLFNNRSIALFDFIDSQVKDEVYSFIFGQLLDHPLLSTVIENLWRDATLIDQNDIIYLQKFEQFLSKGILEPKLQLYIGNICNCMQILSQTSFQQQSKILQLINRYVYKILSLNLEEQQMVKTLNLCYQQLLQDPKSSSYMANEFLETLVQILNKYSFCVQIPCLKLIAQIIQHYPQSLIIFEPFIDQIIECIEYLKVAVDSDIQDGLTEVIKNFEDGPMRGKFVIDVYE</sequence>
<protein>
    <submittedName>
        <fullName evidence="1">Uncharacterized protein</fullName>
    </submittedName>
</protein>
<gene>
    <name evidence="1" type="ORF">TPC1_15759</name>
</gene>
<organism evidence="1">
    <name type="scientific">Trepomonas sp. PC1</name>
    <dbReference type="NCBI Taxonomy" id="1076344"/>
    <lineage>
        <taxon>Eukaryota</taxon>
        <taxon>Metamonada</taxon>
        <taxon>Diplomonadida</taxon>
        <taxon>Hexamitidae</taxon>
        <taxon>Hexamitinae</taxon>
        <taxon>Trepomonas</taxon>
    </lineage>
</organism>
<evidence type="ECO:0000313" key="1">
    <source>
        <dbReference type="EMBL" id="JAP92334.1"/>
    </source>
</evidence>
<proteinExistence type="predicted"/>
<reference evidence="1" key="1">
    <citation type="submission" date="2015-07" db="EMBL/GenBank/DDBJ databases">
        <title>Adaptation to a free-living lifestyle via gene acquisitions in the diplomonad Trepomonas sp. PC1.</title>
        <authorList>
            <person name="Xu F."/>
            <person name="Jerlstrom-Hultqvist J."/>
            <person name="Kolisko M."/>
            <person name="Simpson A.G.B."/>
            <person name="Roger A.J."/>
            <person name="Svard S.G."/>
            <person name="Andersson J.O."/>
        </authorList>
    </citation>
    <scope>NUCLEOTIDE SEQUENCE</scope>
    <source>
        <strain evidence="1">PC1</strain>
    </source>
</reference>